<dbReference type="GO" id="GO:0005886">
    <property type="term" value="C:plasma membrane"/>
    <property type="evidence" value="ECO:0007669"/>
    <property type="project" value="TreeGrafter"/>
</dbReference>
<feature type="transmembrane region" description="Helical" evidence="5">
    <location>
        <begin position="12"/>
        <end position="45"/>
    </location>
</feature>
<protein>
    <recommendedName>
        <fullName evidence="6">NfeD-like C-terminal domain-containing protein</fullName>
    </recommendedName>
</protein>
<feature type="transmembrane region" description="Helical" evidence="5">
    <location>
        <begin position="51"/>
        <end position="70"/>
    </location>
</feature>
<dbReference type="Proteomes" id="UP000243463">
    <property type="component" value="Unassembled WGS sequence"/>
</dbReference>
<dbReference type="PANTHER" id="PTHR33507">
    <property type="entry name" value="INNER MEMBRANE PROTEIN YBBJ"/>
    <property type="match status" value="1"/>
</dbReference>
<evidence type="ECO:0000259" key="6">
    <source>
        <dbReference type="Pfam" id="PF01957"/>
    </source>
</evidence>
<sequence>MDMLLEPWHWFVLGIVLILFELFLTTFAVLWFGIAAVMVSILVWIYPDMSTTLQVISWTLLSILCTFLWFKFIKPLSKDKITNHLSRESVIGQVGLVIQLQIDNNIQVRFPMPLLGSDEWFCRCSQNVHVGDKVKVIDISGNILVVEPYPL</sequence>
<evidence type="ECO:0000313" key="8">
    <source>
        <dbReference type="Proteomes" id="UP000243463"/>
    </source>
</evidence>
<dbReference type="EMBL" id="FZLN01000001">
    <property type="protein sequence ID" value="SNQ28198.1"/>
    <property type="molecule type" value="Genomic_DNA"/>
</dbReference>
<evidence type="ECO:0000313" key="7">
    <source>
        <dbReference type="EMBL" id="SNQ28198.1"/>
    </source>
</evidence>
<evidence type="ECO:0000256" key="1">
    <source>
        <dbReference type="ARBA" id="ARBA00004141"/>
    </source>
</evidence>
<keyword evidence="2 5" id="KW-0812">Transmembrane</keyword>
<reference evidence="8" key="1">
    <citation type="submission" date="2017-06" db="EMBL/GenBank/DDBJ databases">
        <authorList>
            <person name="Varghese N."/>
            <person name="Submissions S."/>
        </authorList>
    </citation>
    <scope>NUCLEOTIDE SEQUENCE [LARGE SCALE GENOMIC DNA]</scope>
    <source>
        <strain evidence="8">ANC 5114</strain>
    </source>
</reference>
<dbReference type="Gene3D" id="2.40.50.140">
    <property type="entry name" value="Nucleic acid-binding proteins"/>
    <property type="match status" value="1"/>
</dbReference>
<accession>A0A217ECG5</accession>
<organism evidence="7 8">
    <name type="scientific">Acinetobacter apis</name>
    <dbReference type="NCBI Taxonomy" id="1229165"/>
    <lineage>
        <taxon>Bacteria</taxon>
        <taxon>Pseudomonadati</taxon>
        <taxon>Pseudomonadota</taxon>
        <taxon>Gammaproteobacteria</taxon>
        <taxon>Moraxellales</taxon>
        <taxon>Moraxellaceae</taxon>
        <taxon>Acinetobacter</taxon>
    </lineage>
</organism>
<dbReference type="Pfam" id="PF01957">
    <property type="entry name" value="NfeD"/>
    <property type="match status" value="1"/>
</dbReference>
<evidence type="ECO:0000256" key="2">
    <source>
        <dbReference type="ARBA" id="ARBA00022692"/>
    </source>
</evidence>
<evidence type="ECO:0000256" key="3">
    <source>
        <dbReference type="ARBA" id="ARBA00022989"/>
    </source>
</evidence>
<feature type="domain" description="NfeD-like C-terminal" evidence="6">
    <location>
        <begin position="88"/>
        <end position="148"/>
    </location>
</feature>
<gene>
    <name evidence="7" type="ORF">SAMN05444584_0110</name>
</gene>
<keyword evidence="4 5" id="KW-0472">Membrane</keyword>
<dbReference type="SUPFAM" id="SSF141322">
    <property type="entry name" value="NfeD domain-like"/>
    <property type="match status" value="1"/>
</dbReference>
<evidence type="ECO:0000256" key="4">
    <source>
        <dbReference type="ARBA" id="ARBA00023136"/>
    </source>
</evidence>
<keyword evidence="3 5" id="KW-1133">Transmembrane helix</keyword>
<dbReference type="InterPro" id="IPR012340">
    <property type="entry name" value="NA-bd_OB-fold"/>
</dbReference>
<keyword evidence="8" id="KW-1185">Reference proteome</keyword>
<name>A0A217ECG5_9GAMM</name>
<proteinExistence type="predicted"/>
<evidence type="ECO:0000256" key="5">
    <source>
        <dbReference type="SAM" id="Phobius"/>
    </source>
</evidence>
<comment type="subcellular location">
    <subcellularLocation>
        <location evidence="1">Membrane</location>
        <topology evidence="1">Multi-pass membrane protein</topology>
    </subcellularLocation>
</comment>
<dbReference type="AlphaFoldDB" id="A0A217ECG5"/>
<dbReference type="RefSeq" id="WP_088822208.1">
    <property type="nucleotide sequence ID" value="NZ_FZLN01000001.1"/>
</dbReference>
<dbReference type="OrthoDB" id="8536525at2"/>
<dbReference type="InterPro" id="IPR002810">
    <property type="entry name" value="NfeD-like_C"/>
</dbReference>
<dbReference type="PANTHER" id="PTHR33507:SF3">
    <property type="entry name" value="INNER MEMBRANE PROTEIN YBBJ"/>
    <property type="match status" value="1"/>
</dbReference>
<dbReference type="InterPro" id="IPR052165">
    <property type="entry name" value="Membrane_assoc_protease"/>
</dbReference>